<keyword evidence="13 14" id="KW-0676">Redox-active center</keyword>
<accession>A0ABU3C288</accession>
<evidence type="ECO:0000256" key="1">
    <source>
        <dbReference type="ARBA" id="ARBA00004429"/>
    </source>
</evidence>
<dbReference type="HAMAP" id="MF_00286">
    <property type="entry name" value="DsbB"/>
    <property type="match status" value="1"/>
</dbReference>
<evidence type="ECO:0000313" key="16">
    <source>
        <dbReference type="EMBL" id="MDT0635630.1"/>
    </source>
</evidence>
<keyword evidence="10 14" id="KW-0472">Membrane</keyword>
<evidence type="ECO:0000256" key="10">
    <source>
        <dbReference type="ARBA" id="ARBA00023136"/>
    </source>
</evidence>
<keyword evidence="11 14" id="KW-1015">Disulfide bond</keyword>
<keyword evidence="7 14" id="KW-0249">Electron transport</keyword>
<feature type="transmembrane region" description="Helical" evidence="15">
    <location>
        <begin position="139"/>
        <end position="159"/>
    </location>
</feature>
<evidence type="ECO:0000256" key="2">
    <source>
        <dbReference type="ARBA" id="ARBA00008823"/>
    </source>
</evidence>
<gene>
    <name evidence="14" type="primary">dsbB</name>
    <name evidence="16" type="ORF">RM532_11765</name>
</gene>
<comment type="caution">
    <text evidence="16">The sequence shown here is derived from an EMBL/GenBank/DDBJ whole genome shotgun (WGS) entry which is preliminary data.</text>
</comment>
<evidence type="ECO:0000256" key="12">
    <source>
        <dbReference type="ARBA" id="ARBA00023186"/>
    </source>
</evidence>
<dbReference type="InterPro" id="IPR050183">
    <property type="entry name" value="DsbB"/>
</dbReference>
<evidence type="ECO:0000256" key="9">
    <source>
        <dbReference type="ARBA" id="ARBA00023002"/>
    </source>
</evidence>
<dbReference type="RefSeq" id="WP_311653531.1">
    <property type="nucleotide sequence ID" value="NZ_JAVRIB010000012.1"/>
</dbReference>
<organism evidence="16 17">
    <name type="scientific">Spectribacter hydrogenoxidans</name>
    <dbReference type="NCBI Taxonomy" id="3075608"/>
    <lineage>
        <taxon>Bacteria</taxon>
        <taxon>Pseudomonadati</taxon>
        <taxon>Pseudomonadota</taxon>
        <taxon>Gammaproteobacteria</taxon>
        <taxon>Salinisphaerales</taxon>
        <taxon>Salinisphaeraceae</taxon>
        <taxon>Spectribacter</taxon>
    </lineage>
</organism>
<feature type="topological domain" description="Cytoplasmic" evidence="14">
    <location>
        <begin position="159"/>
        <end position="163"/>
    </location>
</feature>
<comment type="function">
    <text evidence="14">Required for disulfide bond formation in some periplasmic proteins. Acts by oxidizing the DsbA protein.</text>
</comment>
<comment type="similarity">
    <text evidence="2 14">Belongs to the DsbB family.</text>
</comment>
<keyword evidence="5" id="KW-0997">Cell inner membrane</keyword>
<dbReference type="PANTHER" id="PTHR36570:SF3">
    <property type="entry name" value="DISULFIDE BOND FORMATION PROTEIN B"/>
    <property type="match status" value="1"/>
</dbReference>
<keyword evidence="12 14" id="KW-0143">Chaperone</keyword>
<keyword evidence="3 14" id="KW-0813">Transport</keyword>
<dbReference type="InterPro" id="IPR022920">
    <property type="entry name" value="Disulphide_bond_form_DsbB"/>
</dbReference>
<comment type="caution">
    <text evidence="14">Lacks conserved residue(s) required for the propagation of feature annotation.</text>
</comment>
<evidence type="ECO:0000313" key="17">
    <source>
        <dbReference type="Proteomes" id="UP001251857"/>
    </source>
</evidence>
<dbReference type="InterPro" id="IPR023380">
    <property type="entry name" value="DsbB-like_sf"/>
</dbReference>
<feature type="transmembrane region" description="Helical" evidence="15">
    <location>
        <begin position="67"/>
        <end position="86"/>
    </location>
</feature>
<feature type="disulfide bond" description="Redox-active" evidence="14">
    <location>
        <begin position="33"/>
        <end position="36"/>
    </location>
</feature>
<keyword evidence="9 14" id="KW-0560">Oxidoreductase</keyword>
<dbReference type="SUPFAM" id="SSF158442">
    <property type="entry name" value="DsbB-like"/>
    <property type="match status" value="1"/>
</dbReference>
<comment type="subcellular location">
    <subcellularLocation>
        <location evidence="1">Cell inner membrane</location>
        <topology evidence="1">Multi-pass membrane protein</topology>
    </subcellularLocation>
    <subcellularLocation>
        <location evidence="14">Cell membrane</location>
        <topology evidence="14">Multi-pass membrane protein</topology>
    </subcellularLocation>
</comment>
<dbReference type="InterPro" id="IPR003752">
    <property type="entry name" value="DiS_bond_form_DsbB/BdbC"/>
</dbReference>
<keyword evidence="8 14" id="KW-1133">Transmembrane helix</keyword>
<feature type="transmembrane region" description="Helical" evidence="15">
    <location>
        <begin position="37"/>
        <end position="55"/>
    </location>
</feature>
<reference evidence="16 17" key="1">
    <citation type="submission" date="2023-09" db="EMBL/GenBank/DDBJ databases">
        <authorList>
            <person name="Rey-Velasco X."/>
        </authorList>
    </citation>
    <scope>NUCLEOTIDE SEQUENCE [LARGE SCALE GENOMIC DNA]</scope>
    <source>
        <strain evidence="16 17">W335</strain>
    </source>
</reference>
<evidence type="ECO:0000256" key="13">
    <source>
        <dbReference type="ARBA" id="ARBA00023284"/>
    </source>
</evidence>
<feature type="topological domain" description="Periplasmic" evidence="14">
    <location>
        <begin position="24"/>
        <end position="41"/>
    </location>
</feature>
<dbReference type="Gene3D" id="1.20.1550.10">
    <property type="entry name" value="DsbB-like"/>
    <property type="match status" value="1"/>
</dbReference>
<name>A0ABU3C288_9GAMM</name>
<feature type="topological domain" description="Cytoplasmic" evidence="14">
    <location>
        <begin position="1"/>
        <end position="6"/>
    </location>
</feature>
<keyword evidence="17" id="KW-1185">Reference proteome</keyword>
<evidence type="ECO:0000256" key="3">
    <source>
        <dbReference type="ARBA" id="ARBA00022448"/>
    </source>
</evidence>
<proteinExistence type="inferred from homology"/>
<evidence type="ECO:0000256" key="15">
    <source>
        <dbReference type="SAM" id="Phobius"/>
    </source>
</evidence>
<evidence type="ECO:0000256" key="6">
    <source>
        <dbReference type="ARBA" id="ARBA00022692"/>
    </source>
</evidence>
<feature type="topological domain" description="Cytoplasmic" evidence="14">
    <location>
        <begin position="59"/>
        <end position="64"/>
    </location>
</feature>
<evidence type="ECO:0000256" key="14">
    <source>
        <dbReference type="HAMAP-Rule" id="MF_00286"/>
    </source>
</evidence>
<evidence type="ECO:0000256" key="5">
    <source>
        <dbReference type="ARBA" id="ARBA00022519"/>
    </source>
</evidence>
<keyword evidence="6 14" id="KW-0812">Transmembrane</keyword>
<keyword evidence="4 14" id="KW-1003">Cell membrane</keyword>
<dbReference type="Proteomes" id="UP001251857">
    <property type="component" value="Unassembled WGS sequence"/>
</dbReference>
<evidence type="ECO:0000256" key="7">
    <source>
        <dbReference type="ARBA" id="ARBA00022982"/>
    </source>
</evidence>
<evidence type="ECO:0000256" key="11">
    <source>
        <dbReference type="ARBA" id="ARBA00023157"/>
    </source>
</evidence>
<evidence type="ECO:0000256" key="8">
    <source>
        <dbReference type="ARBA" id="ARBA00022989"/>
    </source>
</evidence>
<dbReference type="EMBL" id="JAVRIB010000012">
    <property type="protein sequence ID" value="MDT0635630.1"/>
    <property type="molecule type" value="Genomic_DNA"/>
</dbReference>
<dbReference type="Pfam" id="PF02600">
    <property type="entry name" value="DsbB"/>
    <property type="match status" value="1"/>
</dbReference>
<dbReference type="PANTHER" id="PTHR36570">
    <property type="entry name" value="DISULFIDE BOND FORMATION PROTEIN B"/>
    <property type="match status" value="1"/>
</dbReference>
<sequence length="163" mass="17105">MTPRRVMTLGLLASAAALAFAYLLEFGFGLEPCPLCIFQRVAMAGVALVCLAGALHGPLGWGRHVYFLLATASAGVGAAIAGRHVWLQSLPADQVPACGPDLNYLLDVMPWAEVLAMVLRGDASCADIDAAFMGLSLPAWTLVGFVLLLAGLLWGWLAARRAA</sequence>
<evidence type="ECO:0000256" key="4">
    <source>
        <dbReference type="ARBA" id="ARBA00022475"/>
    </source>
</evidence>
<protein>
    <recommendedName>
        <fullName evidence="14">Disulfide bond formation protein B</fullName>
    </recommendedName>
    <alternativeName>
        <fullName evidence="14">Disulfide oxidoreductase</fullName>
    </alternativeName>
</protein>